<dbReference type="InterPro" id="IPR028819">
    <property type="entry name" value="NCOA1_bHLH"/>
</dbReference>
<protein>
    <recommendedName>
        <fullName evidence="2">BHLH domain-containing protein</fullName>
    </recommendedName>
</protein>
<feature type="region of interest" description="Disordered" evidence="1">
    <location>
        <begin position="120"/>
        <end position="146"/>
    </location>
</feature>
<reference evidence="3 4" key="1">
    <citation type="submission" date="2023-09" db="EMBL/GenBank/DDBJ databases">
        <authorList>
            <person name="Wang M."/>
        </authorList>
    </citation>
    <scope>NUCLEOTIDE SEQUENCE [LARGE SCALE GENOMIC DNA]</scope>
    <source>
        <strain evidence="3">GT-2023</strain>
        <tissue evidence="3">Liver</tissue>
    </source>
</reference>
<dbReference type="Proteomes" id="UP001558613">
    <property type="component" value="Unassembled WGS sequence"/>
</dbReference>
<dbReference type="SMART" id="SM00353">
    <property type="entry name" value="HLH"/>
    <property type="match status" value="1"/>
</dbReference>
<dbReference type="EMBL" id="JAYMGO010000020">
    <property type="protein sequence ID" value="KAL1253920.1"/>
    <property type="molecule type" value="Genomic_DNA"/>
</dbReference>
<dbReference type="PANTHER" id="PTHR10684:SF1">
    <property type="entry name" value="NUCLEAR RECEPTOR COACTIVATOR 1"/>
    <property type="match status" value="1"/>
</dbReference>
<dbReference type="InterPro" id="IPR056193">
    <property type="entry name" value="bHLH_NCOA1-3"/>
</dbReference>
<dbReference type="PROSITE" id="PS50888">
    <property type="entry name" value="BHLH"/>
    <property type="match status" value="1"/>
</dbReference>
<comment type="caution">
    <text evidence="3">The sequence shown here is derived from an EMBL/GenBank/DDBJ whole genome shotgun (WGS) entry which is preliminary data.</text>
</comment>
<evidence type="ECO:0000313" key="4">
    <source>
        <dbReference type="Proteomes" id="UP001558613"/>
    </source>
</evidence>
<organism evidence="3 4">
    <name type="scientific">Cirrhinus molitorella</name>
    <name type="common">mud carp</name>
    <dbReference type="NCBI Taxonomy" id="172907"/>
    <lineage>
        <taxon>Eukaryota</taxon>
        <taxon>Metazoa</taxon>
        <taxon>Chordata</taxon>
        <taxon>Craniata</taxon>
        <taxon>Vertebrata</taxon>
        <taxon>Euteleostomi</taxon>
        <taxon>Actinopterygii</taxon>
        <taxon>Neopterygii</taxon>
        <taxon>Teleostei</taxon>
        <taxon>Ostariophysi</taxon>
        <taxon>Cypriniformes</taxon>
        <taxon>Cyprinidae</taxon>
        <taxon>Labeoninae</taxon>
        <taxon>Labeonini</taxon>
        <taxon>Cirrhinus</taxon>
    </lineage>
</organism>
<dbReference type="InterPro" id="IPR011598">
    <property type="entry name" value="bHLH_dom"/>
</dbReference>
<keyword evidence="4" id="KW-1185">Reference proteome</keyword>
<dbReference type="PANTHER" id="PTHR10684">
    <property type="entry name" value="NUCLEAR RECEPTOR COACTIVATOR"/>
    <property type="match status" value="1"/>
</dbReference>
<evidence type="ECO:0000256" key="1">
    <source>
        <dbReference type="SAM" id="MobiDB-lite"/>
    </source>
</evidence>
<sequence>MPQRASMSGRALYPTVMGLVIVRPYTSKHHPPSLLKVQRASVRGERTKQVALSAQFLLPPLVGCHSVPFNEHPSGALDQVTLGVYSLLPPPGGMVLHDREASLWSPRSSVHMLKMSAAGENALDPNNPESRKRKGSPCDTSGPSVEKRRRELECRYIDELAELLSANMSDIASLNVKPDKCHILKSTVDQIQQIKRREQEG</sequence>
<feature type="non-terminal residue" evidence="3">
    <location>
        <position position="201"/>
    </location>
</feature>
<name>A0ABR3LNF5_9TELE</name>
<dbReference type="SUPFAM" id="SSF47459">
    <property type="entry name" value="HLH, helix-loop-helix DNA-binding domain"/>
    <property type="match status" value="1"/>
</dbReference>
<evidence type="ECO:0000313" key="3">
    <source>
        <dbReference type="EMBL" id="KAL1253920.1"/>
    </source>
</evidence>
<dbReference type="Pfam" id="PF23172">
    <property type="entry name" value="bHLH_NCOA"/>
    <property type="match status" value="1"/>
</dbReference>
<evidence type="ECO:0000259" key="2">
    <source>
        <dbReference type="PROSITE" id="PS50888"/>
    </source>
</evidence>
<dbReference type="InterPro" id="IPR036638">
    <property type="entry name" value="HLH_DNA-bd_sf"/>
</dbReference>
<dbReference type="InterPro" id="IPR017426">
    <property type="entry name" value="Nuclear_rcpt_coactivator"/>
</dbReference>
<feature type="domain" description="BHLH" evidence="2">
    <location>
        <begin position="137"/>
        <end position="194"/>
    </location>
</feature>
<gene>
    <name evidence="3" type="ORF">QQF64_016149</name>
</gene>
<dbReference type="Gene3D" id="4.10.280.10">
    <property type="entry name" value="Helix-loop-helix DNA-binding domain"/>
    <property type="match status" value="1"/>
</dbReference>
<accession>A0ABR3LNF5</accession>
<dbReference type="CDD" id="cd18948">
    <property type="entry name" value="bHLH-PAS_NCoA1_SRC1"/>
    <property type="match status" value="1"/>
</dbReference>
<proteinExistence type="predicted"/>